<comment type="caution">
    <text evidence="1">The sequence shown here is derived from an EMBL/GenBank/DDBJ whole genome shotgun (WGS) entry which is preliminary data.</text>
</comment>
<organism evidence="1 2">
    <name type="scientific">Cetraspora pellucida</name>
    <dbReference type="NCBI Taxonomy" id="1433469"/>
    <lineage>
        <taxon>Eukaryota</taxon>
        <taxon>Fungi</taxon>
        <taxon>Fungi incertae sedis</taxon>
        <taxon>Mucoromycota</taxon>
        <taxon>Glomeromycotina</taxon>
        <taxon>Glomeromycetes</taxon>
        <taxon>Diversisporales</taxon>
        <taxon>Gigasporaceae</taxon>
        <taxon>Cetraspora</taxon>
    </lineage>
</organism>
<feature type="non-terminal residue" evidence="1">
    <location>
        <position position="62"/>
    </location>
</feature>
<dbReference type="AlphaFoldDB" id="A0A9N9PHT9"/>
<reference evidence="1" key="1">
    <citation type="submission" date="2021-06" db="EMBL/GenBank/DDBJ databases">
        <authorList>
            <person name="Kallberg Y."/>
            <person name="Tangrot J."/>
            <person name="Rosling A."/>
        </authorList>
    </citation>
    <scope>NUCLEOTIDE SEQUENCE</scope>
    <source>
        <strain evidence="1">FL966</strain>
    </source>
</reference>
<keyword evidence="2" id="KW-1185">Reference proteome</keyword>
<sequence>IVYNDDPQVDNQEISIEIINSNENQDIGIANLNENQDINIDVNNQDIILYQTCKQEIFNLLD</sequence>
<evidence type="ECO:0000313" key="1">
    <source>
        <dbReference type="EMBL" id="CAG8817887.1"/>
    </source>
</evidence>
<evidence type="ECO:0000313" key="2">
    <source>
        <dbReference type="Proteomes" id="UP000789759"/>
    </source>
</evidence>
<protein>
    <submittedName>
        <fullName evidence="1">1707_t:CDS:1</fullName>
    </submittedName>
</protein>
<proteinExistence type="predicted"/>
<gene>
    <name evidence="1" type="ORF">CPELLU_LOCUS19389</name>
</gene>
<accession>A0A9N9PHT9</accession>
<name>A0A9N9PHT9_9GLOM</name>
<feature type="non-terminal residue" evidence="1">
    <location>
        <position position="1"/>
    </location>
</feature>
<dbReference type="Proteomes" id="UP000789759">
    <property type="component" value="Unassembled WGS sequence"/>
</dbReference>
<dbReference type="EMBL" id="CAJVQA010046007">
    <property type="protein sequence ID" value="CAG8817887.1"/>
    <property type="molecule type" value="Genomic_DNA"/>
</dbReference>